<dbReference type="InterPro" id="IPR029060">
    <property type="entry name" value="PIN-like_dom_sf"/>
</dbReference>
<dbReference type="InterPro" id="IPR002716">
    <property type="entry name" value="PIN_dom"/>
</dbReference>
<dbReference type="InterPro" id="IPR041705">
    <property type="entry name" value="PIN_Sll0205"/>
</dbReference>
<dbReference type="Gene3D" id="3.40.50.1010">
    <property type="entry name" value="5'-nuclease"/>
    <property type="match status" value="1"/>
</dbReference>
<evidence type="ECO:0000313" key="2">
    <source>
        <dbReference type="EMBL" id="KWV58824.1"/>
    </source>
</evidence>
<dbReference type="Proteomes" id="UP000068164">
    <property type="component" value="Unassembled WGS sequence"/>
</dbReference>
<accession>A0A109K127</accession>
<organism evidence="2 3">
    <name type="scientific">Rhizobium altiplani</name>
    <dbReference type="NCBI Taxonomy" id="1864509"/>
    <lineage>
        <taxon>Bacteria</taxon>
        <taxon>Pseudomonadati</taxon>
        <taxon>Pseudomonadota</taxon>
        <taxon>Alphaproteobacteria</taxon>
        <taxon>Hyphomicrobiales</taxon>
        <taxon>Rhizobiaceae</taxon>
        <taxon>Rhizobium/Agrobacterium group</taxon>
        <taxon>Rhizobium</taxon>
    </lineage>
</organism>
<feature type="domain" description="PIN" evidence="1">
    <location>
        <begin position="4"/>
        <end position="122"/>
    </location>
</feature>
<dbReference type="EMBL" id="LNCD01000018">
    <property type="protein sequence ID" value="KWV58824.1"/>
    <property type="molecule type" value="Genomic_DNA"/>
</dbReference>
<evidence type="ECO:0000313" key="3">
    <source>
        <dbReference type="Proteomes" id="UP000068164"/>
    </source>
</evidence>
<dbReference type="SUPFAM" id="SSF88723">
    <property type="entry name" value="PIN domain-like"/>
    <property type="match status" value="1"/>
</dbReference>
<dbReference type="PANTHER" id="PTHR36173:SF2">
    <property type="entry name" value="RIBONUCLEASE VAPC16"/>
    <property type="match status" value="1"/>
</dbReference>
<dbReference type="PANTHER" id="PTHR36173">
    <property type="entry name" value="RIBONUCLEASE VAPC16-RELATED"/>
    <property type="match status" value="1"/>
</dbReference>
<sequence>MTAVLLDTHTWAWTLTGDSRLSAKATALITDADSVFVSPISFFEIGQKVRIGKWPEMEPFINHLPSLLVEQGGRVAALAPEICLKVATLAWEHRDPFDRLLAASALDFGTALISADEVFDTLPAVKRLW</sequence>
<name>A0A109K127_9HYPH</name>
<reference evidence="2 3" key="1">
    <citation type="submission" date="2015-11" db="EMBL/GenBank/DDBJ databases">
        <title>Draft Genome Sequence of the Strain BR 10423 (Rhizobium sp.) isolated from nodules of Mimosa pudica.</title>
        <authorList>
            <person name="Barauna A.C."/>
            <person name="Zilli J.E."/>
            <person name="Simoes-Araujo J.L."/>
            <person name="Reis V.M."/>
            <person name="James E.K."/>
            <person name="Reis F.B.Jr."/>
            <person name="Rouws L.F."/>
            <person name="Passos S.R."/>
            <person name="Gois S.R."/>
        </authorList>
    </citation>
    <scope>NUCLEOTIDE SEQUENCE [LARGE SCALE GENOMIC DNA]</scope>
    <source>
        <strain evidence="2 3">BR10423</strain>
    </source>
</reference>
<proteinExistence type="predicted"/>
<protein>
    <submittedName>
        <fullName evidence="2">Twitching motility protein PilT</fullName>
    </submittedName>
</protein>
<dbReference type="Pfam" id="PF01850">
    <property type="entry name" value="PIN"/>
    <property type="match status" value="1"/>
</dbReference>
<dbReference type="CDD" id="cd09872">
    <property type="entry name" value="PIN_Sll0205-like"/>
    <property type="match status" value="1"/>
</dbReference>
<keyword evidence="3" id="KW-1185">Reference proteome</keyword>
<gene>
    <name evidence="2" type="ORF">AS026_29555</name>
</gene>
<comment type="caution">
    <text evidence="2">The sequence shown here is derived from an EMBL/GenBank/DDBJ whole genome shotgun (WGS) entry which is preliminary data.</text>
</comment>
<dbReference type="RefSeq" id="WP_007539776.1">
    <property type="nucleotide sequence ID" value="NZ_LNCD01000018.1"/>
</dbReference>
<dbReference type="OrthoDB" id="9798990at2"/>
<dbReference type="AlphaFoldDB" id="A0A109K127"/>
<evidence type="ECO:0000259" key="1">
    <source>
        <dbReference type="Pfam" id="PF01850"/>
    </source>
</evidence>
<dbReference type="InterPro" id="IPR052919">
    <property type="entry name" value="TA_system_RNase"/>
</dbReference>